<dbReference type="GO" id="GO:0046872">
    <property type="term" value="F:metal ion binding"/>
    <property type="evidence" value="ECO:0007669"/>
    <property type="project" value="UniProtKB-KW"/>
</dbReference>
<dbReference type="GO" id="GO:0006260">
    <property type="term" value="P:DNA replication"/>
    <property type="evidence" value="ECO:0007669"/>
    <property type="project" value="UniProtKB-KW"/>
</dbReference>
<keyword evidence="5" id="KW-0235">DNA replication</keyword>
<keyword evidence="9" id="KW-0255">Endonuclease</keyword>
<evidence type="ECO:0000256" key="1">
    <source>
        <dbReference type="ARBA" id="ARBA00004147"/>
    </source>
</evidence>
<dbReference type="GO" id="GO:0000166">
    <property type="term" value="F:nucleotide binding"/>
    <property type="evidence" value="ECO:0007669"/>
    <property type="project" value="UniProtKB-KW"/>
</dbReference>
<keyword evidence="15" id="KW-1185">Reference proteome</keyword>
<sequence>MPTCHAMPSLFFIAGLFCIMSRAKRWVFTLNNYTAAEEAQIVSLGNDGCTYLVYGREVGESGTPHLQGFVIFTAPLRFTTAKSKLGNRCHIAVSTARLPSQAADYCKKGGDFSEFGELPAEQRGRRTDLDAFFEWSDEFAVDNGRAASDIDIARTHPTIRARYPRIIEIVRARFVPPPLQLGAPRDWQSLLANRLDEDADDRKIIWVVDPAGGVGKSWFVRWYLTNADDAQFLSIGKRDDIAHAVDENKRVFLFDVPRDTLQFLQYPVLEALKNRLLMSTKYNSTVKVLPKTPHIVVFTNESPDETKMTHDRFEYWDIQDVNF</sequence>
<evidence type="ECO:0000256" key="12">
    <source>
        <dbReference type="ARBA" id="ARBA00023125"/>
    </source>
</evidence>
<keyword evidence="6" id="KW-0540">Nuclease</keyword>
<keyword evidence="4" id="KW-0548">Nucleotidyltransferase</keyword>
<evidence type="ECO:0000256" key="5">
    <source>
        <dbReference type="ARBA" id="ARBA00022705"/>
    </source>
</evidence>
<organism evidence="14 15">
    <name type="scientific">Cressdnaviricota sp</name>
    <dbReference type="NCBI Taxonomy" id="2748378"/>
    <lineage>
        <taxon>Viruses</taxon>
        <taxon>Monodnaviria</taxon>
        <taxon>Shotokuvirae</taxon>
        <taxon>Cressdnaviricota</taxon>
    </lineage>
</organism>
<evidence type="ECO:0000313" key="14">
    <source>
        <dbReference type="EMBL" id="AXH73775.1"/>
    </source>
</evidence>
<dbReference type="PROSITE" id="PS52020">
    <property type="entry name" value="CRESS_DNA_REP"/>
    <property type="match status" value="1"/>
</dbReference>
<dbReference type="Pfam" id="PF02407">
    <property type="entry name" value="Viral_Rep"/>
    <property type="match status" value="1"/>
</dbReference>
<evidence type="ECO:0000256" key="3">
    <source>
        <dbReference type="ARBA" id="ARBA00022679"/>
    </source>
</evidence>
<keyword evidence="8" id="KW-0547">Nucleotide-binding</keyword>
<proteinExistence type="predicted"/>
<dbReference type="GO" id="GO:0004519">
    <property type="term" value="F:endonuclease activity"/>
    <property type="evidence" value="ECO:0007669"/>
    <property type="project" value="UniProtKB-KW"/>
</dbReference>
<feature type="domain" description="CRESS-DNA virus Rep endonuclease" evidence="13">
    <location>
        <begin position="20"/>
        <end position="118"/>
    </location>
</feature>
<evidence type="ECO:0000256" key="11">
    <source>
        <dbReference type="ARBA" id="ARBA00023124"/>
    </source>
</evidence>
<evidence type="ECO:0000256" key="6">
    <source>
        <dbReference type="ARBA" id="ARBA00022722"/>
    </source>
</evidence>
<evidence type="ECO:0000256" key="2">
    <source>
        <dbReference type="ARBA" id="ARBA00022562"/>
    </source>
</evidence>
<evidence type="ECO:0000313" key="15">
    <source>
        <dbReference type="Proteomes" id="UP000275738"/>
    </source>
</evidence>
<evidence type="ECO:0000256" key="7">
    <source>
        <dbReference type="ARBA" id="ARBA00022723"/>
    </source>
</evidence>
<protein>
    <submittedName>
        <fullName evidence="14">Viral replication protein</fullName>
    </submittedName>
</protein>
<dbReference type="Gene3D" id="3.40.1310.20">
    <property type="match status" value="1"/>
</dbReference>
<dbReference type="InterPro" id="IPR049912">
    <property type="entry name" value="CRESS_DNA_REP"/>
</dbReference>
<keyword evidence="11" id="KW-0190">Covalent protein-DNA linkage</keyword>
<dbReference type="GO" id="GO:0016779">
    <property type="term" value="F:nucleotidyltransferase activity"/>
    <property type="evidence" value="ECO:0007669"/>
    <property type="project" value="UniProtKB-KW"/>
</dbReference>
<keyword evidence="2" id="KW-1048">Host nucleus</keyword>
<evidence type="ECO:0000256" key="9">
    <source>
        <dbReference type="ARBA" id="ARBA00022759"/>
    </source>
</evidence>
<dbReference type="GO" id="GO:0003677">
    <property type="term" value="F:DNA binding"/>
    <property type="evidence" value="ECO:0007669"/>
    <property type="project" value="UniProtKB-KW"/>
</dbReference>
<comment type="subcellular location">
    <subcellularLocation>
        <location evidence="1">Host nucleus</location>
    </subcellularLocation>
</comment>
<accession>A0A345MQX5</accession>
<keyword evidence="12" id="KW-0238">DNA-binding</keyword>
<evidence type="ECO:0000259" key="13">
    <source>
        <dbReference type="PROSITE" id="PS52020"/>
    </source>
</evidence>
<dbReference type="GO" id="GO:0016787">
    <property type="term" value="F:hydrolase activity"/>
    <property type="evidence" value="ECO:0007669"/>
    <property type="project" value="UniProtKB-KW"/>
</dbReference>
<evidence type="ECO:0000256" key="4">
    <source>
        <dbReference type="ARBA" id="ARBA00022695"/>
    </source>
</evidence>
<evidence type="ECO:0000256" key="10">
    <source>
        <dbReference type="ARBA" id="ARBA00022801"/>
    </source>
</evidence>
<reference evidence="14 15" key="1">
    <citation type="submission" date="2018-07" db="EMBL/GenBank/DDBJ databases">
        <title>Uncovering a Universe of Circular DNA Viruses in Animal Metagenomes.</title>
        <authorList>
            <person name="Tisza M."/>
            <person name="Buck C."/>
            <person name="Pastrana D."/>
            <person name="Welch N."/>
            <person name="Peretti A."/>
        </authorList>
    </citation>
    <scope>NUCLEOTIDE SEQUENCE [LARGE SCALE GENOMIC DNA]</scope>
    <source>
        <strain evidence="14">Ctch860</strain>
    </source>
</reference>
<name>A0A345MQX5_9VIRU</name>
<dbReference type="GO" id="GO:0042025">
    <property type="term" value="C:host cell nucleus"/>
    <property type="evidence" value="ECO:0007669"/>
    <property type="project" value="UniProtKB-SubCell"/>
</dbReference>
<dbReference type="EMBL" id="MH616801">
    <property type="protein sequence ID" value="AXH73775.1"/>
    <property type="molecule type" value="Genomic_DNA"/>
</dbReference>
<keyword evidence="7" id="KW-0479">Metal-binding</keyword>
<dbReference type="Proteomes" id="UP000275738">
    <property type="component" value="Segment"/>
</dbReference>
<keyword evidence="3" id="KW-0808">Transferase</keyword>
<evidence type="ECO:0000256" key="8">
    <source>
        <dbReference type="ARBA" id="ARBA00022741"/>
    </source>
</evidence>
<keyword evidence="10" id="KW-0378">Hydrolase</keyword>